<accession>A0A1H6JJU8</accession>
<protein>
    <submittedName>
        <fullName evidence="3">Thioredoxin reductase (NADPH)</fullName>
    </submittedName>
</protein>
<proteinExistence type="predicted"/>
<evidence type="ECO:0000313" key="3">
    <source>
        <dbReference type="EMBL" id="SEH62594.1"/>
    </source>
</evidence>
<dbReference type="AlphaFoldDB" id="A0A1H6JJU8"/>
<dbReference type="PANTHER" id="PTHR48105">
    <property type="entry name" value="THIOREDOXIN REDUCTASE 1-RELATED-RELATED"/>
    <property type="match status" value="1"/>
</dbReference>
<keyword evidence="1" id="KW-0285">Flavoprotein</keyword>
<evidence type="ECO:0000256" key="2">
    <source>
        <dbReference type="ARBA" id="ARBA00023002"/>
    </source>
</evidence>
<name>A0A1H6JJU8_9FLAO</name>
<evidence type="ECO:0000313" key="4">
    <source>
        <dbReference type="Proteomes" id="UP000198555"/>
    </source>
</evidence>
<dbReference type="RefSeq" id="WP_089769791.1">
    <property type="nucleotide sequence ID" value="NZ_FNWX01000016.1"/>
</dbReference>
<dbReference type="InterPro" id="IPR050097">
    <property type="entry name" value="Ferredoxin-NADP_redctase_2"/>
</dbReference>
<dbReference type="SUPFAM" id="SSF51905">
    <property type="entry name" value="FAD/NAD(P)-binding domain"/>
    <property type="match status" value="1"/>
</dbReference>
<organism evidence="3 4">
    <name type="scientific">Epilithonimonas hominis</name>
    <dbReference type="NCBI Taxonomy" id="420404"/>
    <lineage>
        <taxon>Bacteria</taxon>
        <taxon>Pseudomonadati</taxon>
        <taxon>Bacteroidota</taxon>
        <taxon>Flavobacteriia</taxon>
        <taxon>Flavobacteriales</taxon>
        <taxon>Weeksellaceae</taxon>
        <taxon>Chryseobacterium group</taxon>
        <taxon>Epilithonimonas</taxon>
    </lineage>
</organism>
<sequence length="327" mass="36838">MELFDVLIVGGGPIGLACALEARKNNLKYIVIEKGTVANSIYNYPLYMTFFSTADRLEIDDIPFITTSPKPGRQDALEYYQGIAKSKEINIKTYEKVINIQKSTVFQVETSKQIYLAKNIIVATGFYDIPNLMDIPGEDLPKVSHYYTEPYPYSFQKVLVVGSSNSAVDAALEICRKGGKVTMVIRSSQISQSVKYWVKPDIENRIKEGSIKAFFEAELLEVKPYSAVLKTNVGEIKEIENDFVLAMTGYLPDFDFLNAIGIDLKNNCQNPYYDTDTMETNINGIYLAGVVCGGRDTHLWFIENSRIHAKQIISDIIQKKESEKIPE</sequence>
<keyword evidence="2" id="KW-0560">Oxidoreductase</keyword>
<dbReference type="Gene3D" id="3.50.50.60">
    <property type="entry name" value="FAD/NAD(P)-binding domain"/>
    <property type="match status" value="1"/>
</dbReference>
<dbReference type="PRINTS" id="PR00368">
    <property type="entry name" value="FADPNR"/>
</dbReference>
<dbReference type="Proteomes" id="UP000198555">
    <property type="component" value="Unassembled WGS sequence"/>
</dbReference>
<dbReference type="GO" id="GO:0016491">
    <property type="term" value="F:oxidoreductase activity"/>
    <property type="evidence" value="ECO:0007669"/>
    <property type="project" value="UniProtKB-KW"/>
</dbReference>
<dbReference type="Pfam" id="PF13738">
    <property type="entry name" value="Pyr_redox_3"/>
    <property type="match status" value="1"/>
</dbReference>
<evidence type="ECO:0000256" key="1">
    <source>
        <dbReference type="ARBA" id="ARBA00022630"/>
    </source>
</evidence>
<gene>
    <name evidence="3" type="ORF">SAMN05421793_11613</name>
</gene>
<dbReference type="InterPro" id="IPR023856">
    <property type="entry name" value="Bdr"/>
</dbReference>
<dbReference type="STRING" id="420404.SAMN05421793_11613"/>
<keyword evidence="4" id="KW-1185">Reference proteome</keyword>
<dbReference type="InterPro" id="IPR036188">
    <property type="entry name" value="FAD/NAD-bd_sf"/>
</dbReference>
<dbReference type="PRINTS" id="PR00469">
    <property type="entry name" value="PNDRDTASEII"/>
</dbReference>
<dbReference type="EMBL" id="FNWX01000016">
    <property type="protein sequence ID" value="SEH62594.1"/>
    <property type="molecule type" value="Genomic_DNA"/>
</dbReference>
<reference evidence="4" key="1">
    <citation type="submission" date="2016-10" db="EMBL/GenBank/DDBJ databases">
        <authorList>
            <person name="Varghese N."/>
            <person name="Submissions S."/>
        </authorList>
    </citation>
    <scope>NUCLEOTIDE SEQUENCE [LARGE SCALE GENOMIC DNA]</scope>
    <source>
        <strain evidence="4">DSM 19326</strain>
    </source>
</reference>
<dbReference type="NCBIfam" id="TIGR04018">
    <property type="entry name" value="Bthiol_YpdA"/>
    <property type="match status" value="1"/>
</dbReference>